<dbReference type="EMBL" id="CYZL01000006">
    <property type="protein sequence ID" value="CUN97550.1"/>
    <property type="molecule type" value="Genomic_DNA"/>
</dbReference>
<keyword evidence="1" id="KW-0812">Transmembrane</keyword>
<dbReference type="AlphaFoldDB" id="A0A174BCP3"/>
<name>A0A174BCP3_9FIRM</name>
<evidence type="ECO:0000256" key="1">
    <source>
        <dbReference type="SAM" id="Phobius"/>
    </source>
</evidence>
<feature type="transmembrane region" description="Helical" evidence="1">
    <location>
        <begin position="53"/>
        <end position="73"/>
    </location>
</feature>
<reference evidence="3 4" key="1">
    <citation type="submission" date="2015-09" db="EMBL/GenBank/DDBJ databases">
        <authorList>
            <consortium name="Pathogen Informatics"/>
        </authorList>
    </citation>
    <scope>NUCLEOTIDE SEQUENCE [LARGE SCALE GENOMIC DNA]</scope>
    <source>
        <strain evidence="3 4">2789STDY5834835</strain>
    </source>
</reference>
<gene>
    <name evidence="3" type="ORF">ERS852450_00948</name>
</gene>
<evidence type="ECO:0000313" key="4">
    <source>
        <dbReference type="Proteomes" id="UP000095679"/>
    </source>
</evidence>
<proteinExistence type="predicted"/>
<evidence type="ECO:0000313" key="3">
    <source>
        <dbReference type="EMBL" id="CUN97550.1"/>
    </source>
</evidence>
<dbReference type="Pfam" id="PF13240">
    <property type="entry name" value="Zn_Ribbon_1"/>
    <property type="match status" value="1"/>
</dbReference>
<keyword evidence="1" id="KW-0472">Membrane</keyword>
<keyword evidence="1" id="KW-1133">Transmembrane helix</keyword>
<dbReference type="InterPro" id="IPR026870">
    <property type="entry name" value="Zinc_ribbon_dom"/>
</dbReference>
<protein>
    <submittedName>
        <fullName evidence="3">Predicted membrane protein</fullName>
    </submittedName>
</protein>
<dbReference type="SUPFAM" id="SSF69304">
    <property type="entry name" value="Tricorn protease N-terminal domain"/>
    <property type="match status" value="1"/>
</dbReference>
<organism evidence="3 4">
    <name type="scientific">Anaerobutyricum hallii</name>
    <dbReference type="NCBI Taxonomy" id="39488"/>
    <lineage>
        <taxon>Bacteria</taxon>
        <taxon>Bacillati</taxon>
        <taxon>Bacillota</taxon>
        <taxon>Clostridia</taxon>
        <taxon>Lachnospirales</taxon>
        <taxon>Lachnospiraceae</taxon>
        <taxon>Anaerobutyricum</taxon>
    </lineage>
</organism>
<evidence type="ECO:0000259" key="2">
    <source>
        <dbReference type="Pfam" id="PF13240"/>
    </source>
</evidence>
<dbReference type="RefSeq" id="WP_055298193.1">
    <property type="nucleotide sequence ID" value="NZ_BLYK01000011.1"/>
</dbReference>
<feature type="domain" description="Zinc-ribbon" evidence="2">
    <location>
        <begin position="3"/>
        <end position="24"/>
    </location>
</feature>
<dbReference type="Proteomes" id="UP000095679">
    <property type="component" value="Unassembled WGS sequence"/>
</dbReference>
<sequence>MRCRQCGAEISENAKFCGVCGKKVEKEVVQPQQEEKKNVKVEKNQNTGKKSKGGIVALLIILCICVAITGFIIGRKKETAFSDGGNSVISKIKGEKKEEEINGAWNEFSQYYKGYVYYIKQLALDENELYRQKVDGGELVGDEEEVWYDPYSEIRSFYIYNDKIYFACNCYGESEDSSEYECDIYTVNCNGDDSEILYHAQNYATMRMYGENLYCLVEPDEGNYYIEKVTTKGEATKMFDVPEEYMNMYMRWYGKYLYSPDGDEITRIDVTKQKCVKEVAVKKEVAENIVDDYMVSGNKIYYTDASQDGGEYGYRNWYEYNMDTKKEREILREDMFPYSGDSFYIENCVGDNLYVVRSDSDGAGGQKMYCLNLKDNKLTFIRSRDTEYSDEWEVCGEYIVDRWENEDGETGVTIFPMKE</sequence>
<accession>A0A174BCP3</accession>